<dbReference type="EMBL" id="CP012109">
    <property type="protein sequence ID" value="AKQ63748.1"/>
    <property type="molecule type" value="Genomic_DNA"/>
</dbReference>
<evidence type="ECO:0000313" key="1">
    <source>
        <dbReference type="EMBL" id="AKQ63748.1"/>
    </source>
</evidence>
<evidence type="ECO:0000313" key="2">
    <source>
        <dbReference type="Proteomes" id="UP000009026"/>
    </source>
</evidence>
<sequence length="374" mass="41867">MSALPAWTARVHSTFEPCSRPETAGRTPACDADAPEQLWRLLVDSGYFHLAGRSVEEFASRQDSFLELSRRTPHLPEILKQTGWHSERGLEATLSIMKPYRATWLVHQLARRQGGARFESVPGQMLKDLYVHSVAHAQRDPSFRWLASYVESTVPFVQRTHMGFGRRVVREGQGLLLPLRMRDIPSGAAPHACPSGWTLHPPTPRERAAFGEHLTRTRPGCYVEALDLGPNSLGFDEAARPWRAAGLARERHLVLARRGDTPLAMAVMELGPRGANPFQLLDTTRLFAWGDTGRDAFPALLNEARRWYASRGRESFVFLVETDGDDTAAGLPDDGSEARPYLWLIPAHRAADFLQHLHEQTGSRLPPSHEKEPS</sequence>
<dbReference type="eggNOG" id="COG0515">
    <property type="taxonomic scope" value="Bacteria"/>
</dbReference>
<proteinExistence type="predicted"/>
<dbReference type="RefSeq" id="WP_002636807.1">
    <property type="nucleotide sequence ID" value="NZ_CP012109.1"/>
</dbReference>
<organism evidence="1 2">
    <name type="scientific">Pseudomyxococcus hansupus</name>
    <dbReference type="NCBI Taxonomy" id="1297742"/>
    <lineage>
        <taxon>Bacteria</taxon>
        <taxon>Pseudomonadati</taxon>
        <taxon>Myxococcota</taxon>
        <taxon>Myxococcia</taxon>
        <taxon>Myxococcales</taxon>
        <taxon>Cystobacterineae</taxon>
        <taxon>Myxococcaceae</taxon>
        <taxon>Pseudomyxococcus</taxon>
    </lineage>
</organism>
<dbReference type="KEGG" id="mym:A176_000660"/>
<protein>
    <submittedName>
        <fullName evidence="1">Uncharacterized protein</fullName>
    </submittedName>
</protein>
<gene>
    <name evidence="1" type="ORF">A176_000660</name>
</gene>
<dbReference type="STRING" id="1297742.A176_000660"/>
<keyword evidence="2" id="KW-1185">Reference proteome</keyword>
<name>A0A0H4WQ76_9BACT</name>
<dbReference type="Proteomes" id="UP000009026">
    <property type="component" value="Chromosome"/>
</dbReference>
<dbReference type="OrthoDB" id="5479487at2"/>
<accession>A0A0H4WQ76</accession>
<dbReference type="PATRIC" id="fig|1297742.4.peg.672"/>
<reference evidence="1 2" key="1">
    <citation type="journal article" date="2016" name="PLoS ONE">
        <title>Complete Genome Sequence and Comparative Genomics of a Novel Myxobacterium Myxococcus hansupus.</title>
        <authorList>
            <person name="Sharma G."/>
            <person name="Narwani T."/>
            <person name="Subramanian S."/>
        </authorList>
    </citation>
    <scope>NUCLEOTIDE SEQUENCE [LARGE SCALE GENOMIC DNA]</scope>
    <source>
        <strain evidence="2">mixupus</strain>
    </source>
</reference>
<dbReference type="AlphaFoldDB" id="A0A0H4WQ76"/>